<evidence type="ECO:0000313" key="1">
    <source>
        <dbReference type="EMBL" id="KAF2250678.1"/>
    </source>
</evidence>
<proteinExistence type="predicted"/>
<evidence type="ECO:0000313" key="2">
    <source>
        <dbReference type="Proteomes" id="UP000800094"/>
    </source>
</evidence>
<keyword evidence="2" id="KW-1185">Reference proteome</keyword>
<dbReference type="OrthoDB" id="10652712at2759"/>
<reference evidence="1" key="1">
    <citation type="journal article" date="2020" name="Stud. Mycol.">
        <title>101 Dothideomycetes genomes: a test case for predicting lifestyles and emergence of pathogens.</title>
        <authorList>
            <person name="Haridas S."/>
            <person name="Albert R."/>
            <person name="Binder M."/>
            <person name="Bloem J."/>
            <person name="Labutti K."/>
            <person name="Salamov A."/>
            <person name="Andreopoulos B."/>
            <person name="Baker S."/>
            <person name="Barry K."/>
            <person name="Bills G."/>
            <person name="Bluhm B."/>
            <person name="Cannon C."/>
            <person name="Castanera R."/>
            <person name="Culley D."/>
            <person name="Daum C."/>
            <person name="Ezra D."/>
            <person name="Gonzalez J."/>
            <person name="Henrissat B."/>
            <person name="Kuo A."/>
            <person name="Liang C."/>
            <person name="Lipzen A."/>
            <person name="Lutzoni F."/>
            <person name="Magnuson J."/>
            <person name="Mondo S."/>
            <person name="Nolan M."/>
            <person name="Ohm R."/>
            <person name="Pangilinan J."/>
            <person name="Park H.-J."/>
            <person name="Ramirez L."/>
            <person name="Alfaro M."/>
            <person name="Sun H."/>
            <person name="Tritt A."/>
            <person name="Yoshinaga Y."/>
            <person name="Zwiers L.-H."/>
            <person name="Turgeon B."/>
            <person name="Goodwin S."/>
            <person name="Spatafora J."/>
            <person name="Crous P."/>
            <person name="Grigoriev I."/>
        </authorList>
    </citation>
    <scope>NUCLEOTIDE SEQUENCE</scope>
    <source>
        <strain evidence="1">CBS 122368</strain>
    </source>
</reference>
<dbReference type="GeneID" id="54581921"/>
<dbReference type="AlphaFoldDB" id="A0A6A6IKT3"/>
<organism evidence="1 2">
    <name type="scientific">Trematosphaeria pertusa</name>
    <dbReference type="NCBI Taxonomy" id="390896"/>
    <lineage>
        <taxon>Eukaryota</taxon>
        <taxon>Fungi</taxon>
        <taxon>Dikarya</taxon>
        <taxon>Ascomycota</taxon>
        <taxon>Pezizomycotina</taxon>
        <taxon>Dothideomycetes</taxon>
        <taxon>Pleosporomycetidae</taxon>
        <taxon>Pleosporales</taxon>
        <taxon>Massarineae</taxon>
        <taxon>Trematosphaeriaceae</taxon>
        <taxon>Trematosphaeria</taxon>
    </lineage>
</organism>
<dbReference type="RefSeq" id="XP_033685682.1">
    <property type="nucleotide sequence ID" value="XM_033828591.1"/>
</dbReference>
<dbReference type="EMBL" id="ML987193">
    <property type="protein sequence ID" value="KAF2250678.1"/>
    <property type="molecule type" value="Genomic_DNA"/>
</dbReference>
<accession>A0A6A6IKT3</accession>
<gene>
    <name evidence="1" type="ORF">BU26DRAFT_517498</name>
</gene>
<sequence length="162" mass="17479">MSTSPSEVGIVELFGQLQPERIAIQVHSGNAVVRGVLEALVQHSVRRCGTDPAPALKEFDKNGQVKELLRLIEAGVQDMDIQKLADDKNTTSDAIRRVLAGILDHARKLQASDDSSTSNGVASHPPKLQAILGPGTYPRYACWHVSALALEAFIKSNGLRMS</sequence>
<name>A0A6A6IKT3_9PLEO</name>
<dbReference type="Proteomes" id="UP000800094">
    <property type="component" value="Unassembled WGS sequence"/>
</dbReference>
<protein>
    <submittedName>
        <fullName evidence="1">Uncharacterized protein</fullName>
    </submittedName>
</protein>